<dbReference type="RefSeq" id="WP_353719086.1">
    <property type="nucleotide sequence ID" value="NZ_CP159289.1"/>
</dbReference>
<proteinExistence type="predicted"/>
<gene>
    <name evidence="2" type="ORF">ABV298_26180</name>
</gene>
<evidence type="ECO:0000313" key="2">
    <source>
        <dbReference type="EMBL" id="XCH23762.1"/>
    </source>
</evidence>
<organism evidence="2">
    <name type="scientific">Dyadobacter sp. 676</name>
    <dbReference type="NCBI Taxonomy" id="3088362"/>
    <lineage>
        <taxon>Bacteria</taxon>
        <taxon>Pseudomonadati</taxon>
        <taxon>Bacteroidota</taxon>
        <taxon>Cytophagia</taxon>
        <taxon>Cytophagales</taxon>
        <taxon>Spirosomataceae</taxon>
        <taxon>Dyadobacter</taxon>
    </lineage>
</organism>
<keyword evidence="2" id="KW-0808">Transferase</keyword>
<dbReference type="PANTHER" id="PTHR43685">
    <property type="entry name" value="GLYCOSYLTRANSFERASE"/>
    <property type="match status" value="1"/>
</dbReference>
<keyword evidence="2" id="KW-0328">Glycosyltransferase</keyword>
<dbReference type="Gene3D" id="3.90.550.10">
    <property type="entry name" value="Spore Coat Polysaccharide Biosynthesis Protein SpsA, Chain A"/>
    <property type="match status" value="1"/>
</dbReference>
<sequence length="248" mass="28566">MGNNRLISVILVTYNAERFLQRCLDSIYSQQYPHIEIIVMDGGSTDATPVILQENSHRLAFWKSEKDGGIYEAMNKALDHARGQWIYFIGADDMLTPQFSMMAVELQEPTAIYYGSVLKAGMKYLGKMSPYKQAKTGINHQAVIYPAGLFSLRRYDTRYRISADHVFNMGWHSDHRYHFTFKDFDIAVFNDTGISSLQKDPVFEKDKAGLILKHFGPAIYLRFLFKRFKERLSNRGNRLPENQASDTP</sequence>
<reference evidence="2" key="1">
    <citation type="submission" date="2024-06" db="EMBL/GenBank/DDBJ databases">
        <title>Sequencing and assembly of the genome of Dyadobacter sp. strain 676, a symbiont of Cyamopsis tetragonoloba.</title>
        <authorList>
            <person name="Guro P."/>
            <person name="Sazanova A."/>
            <person name="Kuznetsova I."/>
            <person name="Belimov A."/>
            <person name="Safronova V."/>
        </authorList>
    </citation>
    <scope>NUCLEOTIDE SEQUENCE</scope>
    <source>
        <strain evidence="2">676</strain>
    </source>
</reference>
<evidence type="ECO:0000259" key="1">
    <source>
        <dbReference type="Pfam" id="PF00535"/>
    </source>
</evidence>
<name>A0AAU8FJP8_9BACT</name>
<dbReference type="InterPro" id="IPR029044">
    <property type="entry name" value="Nucleotide-diphossugar_trans"/>
</dbReference>
<dbReference type="PANTHER" id="PTHR43685:SF11">
    <property type="entry name" value="GLYCOSYLTRANSFERASE TAGX-RELATED"/>
    <property type="match status" value="1"/>
</dbReference>
<dbReference type="EC" id="2.4.-.-" evidence="2"/>
<protein>
    <submittedName>
        <fullName evidence="2">Glycosyltransferase</fullName>
        <ecNumber evidence="2">2.4.-.-</ecNumber>
    </submittedName>
</protein>
<dbReference type="InterPro" id="IPR001173">
    <property type="entry name" value="Glyco_trans_2-like"/>
</dbReference>
<feature type="domain" description="Glycosyltransferase 2-like" evidence="1">
    <location>
        <begin position="8"/>
        <end position="133"/>
    </location>
</feature>
<dbReference type="GO" id="GO:0016757">
    <property type="term" value="F:glycosyltransferase activity"/>
    <property type="evidence" value="ECO:0007669"/>
    <property type="project" value="UniProtKB-KW"/>
</dbReference>
<dbReference type="InterPro" id="IPR050834">
    <property type="entry name" value="Glycosyltransf_2"/>
</dbReference>
<dbReference type="Pfam" id="PF00535">
    <property type="entry name" value="Glycos_transf_2"/>
    <property type="match status" value="1"/>
</dbReference>
<dbReference type="SUPFAM" id="SSF53448">
    <property type="entry name" value="Nucleotide-diphospho-sugar transferases"/>
    <property type="match status" value="1"/>
</dbReference>
<accession>A0AAU8FJP8</accession>
<dbReference type="AlphaFoldDB" id="A0AAU8FJP8"/>
<dbReference type="EMBL" id="CP159289">
    <property type="protein sequence ID" value="XCH23762.1"/>
    <property type="molecule type" value="Genomic_DNA"/>
</dbReference>